<dbReference type="PANTHER" id="PTHR35317:SF11">
    <property type="entry name" value="CCHC-TYPE DOMAIN-CONTAINING PROTEIN"/>
    <property type="match status" value="1"/>
</dbReference>
<comment type="caution">
    <text evidence="1">The sequence shown here is derived from an EMBL/GenBank/DDBJ whole genome shotgun (WGS) entry which is preliminary data.</text>
</comment>
<evidence type="ECO:0000313" key="1">
    <source>
        <dbReference type="EMBL" id="KAL0333114.1"/>
    </source>
</evidence>
<proteinExistence type="predicted"/>
<dbReference type="Pfam" id="PF14223">
    <property type="entry name" value="Retrotran_gag_2"/>
    <property type="match status" value="1"/>
</dbReference>
<reference evidence="1" key="2">
    <citation type="journal article" date="2024" name="Plant">
        <title>Genomic evolution and insights into agronomic trait innovations of Sesamum species.</title>
        <authorList>
            <person name="Miao H."/>
            <person name="Wang L."/>
            <person name="Qu L."/>
            <person name="Liu H."/>
            <person name="Sun Y."/>
            <person name="Le M."/>
            <person name="Wang Q."/>
            <person name="Wei S."/>
            <person name="Zheng Y."/>
            <person name="Lin W."/>
            <person name="Duan Y."/>
            <person name="Cao H."/>
            <person name="Xiong S."/>
            <person name="Wang X."/>
            <person name="Wei L."/>
            <person name="Li C."/>
            <person name="Ma Q."/>
            <person name="Ju M."/>
            <person name="Zhao R."/>
            <person name="Li G."/>
            <person name="Mu C."/>
            <person name="Tian Q."/>
            <person name="Mei H."/>
            <person name="Zhang T."/>
            <person name="Gao T."/>
            <person name="Zhang H."/>
        </authorList>
    </citation>
    <scope>NUCLEOTIDE SEQUENCE</scope>
    <source>
        <strain evidence="1">KEN8</strain>
    </source>
</reference>
<dbReference type="AlphaFoldDB" id="A0AAW2MQW0"/>
<accession>A0AAW2MQW0</accession>
<protein>
    <submittedName>
        <fullName evidence="1">Uncharacterized protein</fullName>
    </submittedName>
</protein>
<reference evidence="1" key="1">
    <citation type="submission" date="2020-06" db="EMBL/GenBank/DDBJ databases">
        <authorList>
            <person name="Li T."/>
            <person name="Hu X."/>
            <person name="Zhang T."/>
            <person name="Song X."/>
            <person name="Zhang H."/>
            <person name="Dai N."/>
            <person name="Sheng W."/>
            <person name="Hou X."/>
            <person name="Wei L."/>
        </authorList>
    </citation>
    <scope>NUCLEOTIDE SEQUENCE</scope>
    <source>
        <strain evidence="1">KEN8</strain>
        <tissue evidence="1">Leaf</tissue>
    </source>
</reference>
<name>A0AAW2MQW0_9LAMI</name>
<dbReference type="PANTHER" id="PTHR35317">
    <property type="entry name" value="OS04G0629600 PROTEIN"/>
    <property type="match status" value="1"/>
</dbReference>
<gene>
    <name evidence="1" type="ORF">Scaly_2212900</name>
</gene>
<organism evidence="1">
    <name type="scientific">Sesamum calycinum</name>
    <dbReference type="NCBI Taxonomy" id="2727403"/>
    <lineage>
        <taxon>Eukaryota</taxon>
        <taxon>Viridiplantae</taxon>
        <taxon>Streptophyta</taxon>
        <taxon>Embryophyta</taxon>
        <taxon>Tracheophyta</taxon>
        <taxon>Spermatophyta</taxon>
        <taxon>Magnoliopsida</taxon>
        <taxon>eudicotyledons</taxon>
        <taxon>Gunneridae</taxon>
        <taxon>Pentapetalae</taxon>
        <taxon>asterids</taxon>
        <taxon>lamiids</taxon>
        <taxon>Lamiales</taxon>
        <taxon>Pedaliaceae</taxon>
        <taxon>Sesamum</taxon>
    </lineage>
</organism>
<dbReference type="EMBL" id="JACGWM010000013">
    <property type="protein sequence ID" value="KAL0333114.1"/>
    <property type="molecule type" value="Genomic_DNA"/>
</dbReference>
<sequence>MTLKSAYEIWNYLKSEYEGDERIKGLCVLNLIRDYKLQKMKESESIKEYSNRLLDIANRIRLLDFAFNNSRIVEKILVTVLEKFEASISALENTKGLTQISLVEILNALQEQEQRRAMKQESADE</sequence>